<comment type="caution">
    <text evidence="6">The sequence shown here is derived from an EMBL/GenBank/DDBJ whole genome shotgun (WGS) entry which is preliminary data.</text>
</comment>
<dbReference type="Pfam" id="PF17953">
    <property type="entry name" value="Csm4_C"/>
    <property type="match status" value="1"/>
</dbReference>
<reference evidence="7" key="1">
    <citation type="submission" date="2018-04" db="EMBL/GenBank/DDBJ databases">
        <authorList>
            <person name="Cornet L."/>
        </authorList>
    </citation>
    <scope>NUCLEOTIDE SEQUENCE [LARGE SCALE GENOMIC DNA]</scope>
</reference>
<dbReference type="InterPro" id="IPR040932">
    <property type="entry name" value="Csm4_C"/>
</dbReference>
<feature type="domain" description="Csm4 C-terminal" evidence="5">
    <location>
        <begin position="270"/>
        <end position="367"/>
    </location>
</feature>
<evidence type="ECO:0000313" key="7">
    <source>
        <dbReference type="Proteomes" id="UP000249794"/>
    </source>
</evidence>
<dbReference type="NCBIfam" id="TIGR01903">
    <property type="entry name" value="cas5_csm4"/>
    <property type="match status" value="1"/>
</dbReference>
<evidence type="ECO:0000313" key="6">
    <source>
        <dbReference type="EMBL" id="PZO58529.1"/>
    </source>
</evidence>
<gene>
    <name evidence="6" type="primary">csm4</name>
    <name evidence="6" type="ORF">DCF15_05330</name>
</gene>
<keyword evidence="4" id="KW-0051">Antiviral defense</keyword>
<dbReference type="GO" id="GO:0051607">
    <property type="term" value="P:defense response to virus"/>
    <property type="evidence" value="ECO:0007669"/>
    <property type="project" value="UniProtKB-KW"/>
</dbReference>
<dbReference type="EMBL" id="QBMP01000034">
    <property type="protein sequence ID" value="PZO58529.1"/>
    <property type="molecule type" value="Genomic_DNA"/>
</dbReference>
<keyword evidence="3" id="KW-0694">RNA-binding</keyword>
<comment type="similarity">
    <text evidence="1">Belongs to the CRISPR-associated Csm4 family.</text>
</comment>
<proteinExistence type="inferred from homology"/>
<evidence type="ECO:0000256" key="1">
    <source>
        <dbReference type="ARBA" id="ARBA00005772"/>
    </source>
</evidence>
<evidence type="ECO:0000259" key="5">
    <source>
        <dbReference type="Pfam" id="PF17953"/>
    </source>
</evidence>
<evidence type="ECO:0000256" key="2">
    <source>
        <dbReference type="ARBA" id="ARBA00016109"/>
    </source>
</evidence>
<sequence length="371" mass="41933">MYKIVRLNFGRSPTHFGETGIGLEETSERVHSDTLFSAWVSTYARLFGGEDIETLFKQFLNSEEPPFRLSSTFVYRRAQEGFIDYLPKPIQMPKGYPSTPQEGLAIAKTYKKLHYLPLSIWQRWYQGTGFNLEDKNSLINFSANPDHETGELGRSGAFGYTKAFKQYELPKVSIDRTTSATNFYHTGLTQFDWKPSNDSNHTDDIQNLAGLYFLIEFSKEGLALEPKLKAALTLLGEDGIGGERSSGAGRFQLLSWQSLSPQWKRVVDFNAEHHSLISLYWEPQVSPLLLGEQACYQLQERGGWIASPFSGRQLRRQKIHMFTEGSVLTSAPTGRLANVTPAEFRTSQEGVYRPHPIYRSGVALSLAINQP</sequence>
<reference evidence="6 7" key="2">
    <citation type="submission" date="2018-06" db="EMBL/GenBank/DDBJ databases">
        <title>Metagenomic assembly of (sub)arctic Cyanobacteria and their associated microbiome from non-axenic cultures.</title>
        <authorList>
            <person name="Baurain D."/>
        </authorList>
    </citation>
    <scope>NUCLEOTIDE SEQUENCE [LARGE SCALE GENOMIC DNA]</scope>
    <source>
        <strain evidence="6">ULC027bin1</strain>
    </source>
</reference>
<name>A0A2W4XVN2_9CYAN</name>
<evidence type="ECO:0000256" key="3">
    <source>
        <dbReference type="ARBA" id="ARBA00022884"/>
    </source>
</evidence>
<accession>A0A2W4XVN2</accession>
<dbReference type="Proteomes" id="UP000249794">
    <property type="component" value="Unassembled WGS sequence"/>
</dbReference>
<dbReference type="AlphaFoldDB" id="A0A2W4XVN2"/>
<dbReference type="GO" id="GO:0003723">
    <property type="term" value="F:RNA binding"/>
    <property type="evidence" value="ECO:0007669"/>
    <property type="project" value="UniProtKB-KW"/>
</dbReference>
<organism evidence="6 7">
    <name type="scientific">Phormidesmis priestleyi</name>
    <dbReference type="NCBI Taxonomy" id="268141"/>
    <lineage>
        <taxon>Bacteria</taxon>
        <taxon>Bacillati</taxon>
        <taxon>Cyanobacteriota</taxon>
        <taxon>Cyanophyceae</taxon>
        <taxon>Leptolyngbyales</taxon>
        <taxon>Leptolyngbyaceae</taxon>
        <taxon>Phormidesmis</taxon>
    </lineage>
</organism>
<protein>
    <recommendedName>
        <fullName evidence="2">CRISPR system Cms protein Csm4</fullName>
    </recommendedName>
</protein>
<evidence type="ECO:0000256" key="4">
    <source>
        <dbReference type="ARBA" id="ARBA00023118"/>
    </source>
</evidence>
<dbReference type="InterPro" id="IPR005510">
    <property type="entry name" value="Csm4"/>
</dbReference>